<keyword evidence="1" id="KW-1133">Transmembrane helix</keyword>
<evidence type="ECO:0008006" key="4">
    <source>
        <dbReference type="Google" id="ProtNLM"/>
    </source>
</evidence>
<feature type="transmembrane region" description="Helical" evidence="1">
    <location>
        <begin position="74"/>
        <end position="96"/>
    </location>
</feature>
<reference evidence="2 3" key="1">
    <citation type="submission" date="2019-04" db="EMBL/GenBank/DDBJ databases">
        <title>Microbes associate with the intestines of laboratory mice.</title>
        <authorList>
            <person name="Navarre W."/>
            <person name="Wong E."/>
            <person name="Huang K.C."/>
            <person name="Tropini C."/>
            <person name="Ng K."/>
            <person name="Yu B."/>
        </authorList>
    </citation>
    <scope>NUCLEOTIDE SEQUENCE [LARGE SCALE GENOMIC DNA]</scope>
    <source>
        <strain evidence="2 3">NM87_A27A</strain>
    </source>
</reference>
<feature type="transmembrane region" description="Helical" evidence="1">
    <location>
        <begin position="36"/>
        <end position="54"/>
    </location>
</feature>
<name>A0A4S4F449_9BIFI</name>
<evidence type="ECO:0000256" key="1">
    <source>
        <dbReference type="SAM" id="Phobius"/>
    </source>
</evidence>
<evidence type="ECO:0000313" key="2">
    <source>
        <dbReference type="EMBL" id="THG24400.1"/>
    </source>
</evidence>
<gene>
    <name evidence="2" type="ORF">E5991_08360</name>
</gene>
<comment type="caution">
    <text evidence="2">The sequence shown here is derived from an EMBL/GenBank/DDBJ whole genome shotgun (WGS) entry which is preliminary data.</text>
</comment>
<dbReference type="EMBL" id="SSTF01000028">
    <property type="protein sequence ID" value="THG24400.1"/>
    <property type="molecule type" value="Genomic_DNA"/>
</dbReference>
<dbReference type="AlphaFoldDB" id="A0A4S4F449"/>
<keyword evidence="1" id="KW-0812">Transmembrane</keyword>
<keyword evidence="1" id="KW-0472">Membrane</keyword>
<evidence type="ECO:0000313" key="3">
    <source>
        <dbReference type="Proteomes" id="UP000306798"/>
    </source>
</evidence>
<organism evidence="2 3">
    <name type="scientific">Bifidobacterium pseudolongum</name>
    <dbReference type="NCBI Taxonomy" id="1694"/>
    <lineage>
        <taxon>Bacteria</taxon>
        <taxon>Bacillati</taxon>
        <taxon>Actinomycetota</taxon>
        <taxon>Actinomycetes</taxon>
        <taxon>Bifidobacteriales</taxon>
        <taxon>Bifidobacteriaceae</taxon>
        <taxon>Bifidobacterium</taxon>
    </lineage>
</organism>
<protein>
    <recommendedName>
        <fullName evidence="4">TrbC/VIRB2 family</fullName>
    </recommendedName>
</protein>
<proteinExistence type="predicted"/>
<accession>A0A4S4F449</accession>
<sequence>MDTVAMLLAENLSDPTPCLPPGFSGPVTTAMQWMKALGLLVAVISLVRIGVHVLRQQGDGVPDRDDTYDKLTNFVIGALFIGGAMSIVGALGLSIAGSC</sequence>
<dbReference type="Proteomes" id="UP000306798">
    <property type="component" value="Unassembled WGS sequence"/>
</dbReference>